<organism evidence="1">
    <name type="scientific">marine metagenome</name>
    <dbReference type="NCBI Taxonomy" id="408172"/>
    <lineage>
        <taxon>unclassified sequences</taxon>
        <taxon>metagenomes</taxon>
        <taxon>ecological metagenomes</taxon>
    </lineage>
</organism>
<sequence length="47" mass="5335">MKGVTLILLKLMNEYMHKWTPILFFTLLTAQVEKNMTGAFGTVTMDG</sequence>
<dbReference type="AlphaFoldDB" id="A0A382R7D9"/>
<protein>
    <submittedName>
        <fullName evidence="1">Uncharacterized protein</fullName>
    </submittedName>
</protein>
<gene>
    <name evidence="1" type="ORF">METZ01_LOCUS345911</name>
</gene>
<name>A0A382R7D9_9ZZZZ</name>
<accession>A0A382R7D9</accession>
<dbReference type="EMBL" id="UINC01119321">
    <property type="protein sequence ID" value="SVC93057.1"/>
    <property type="molecule type" value="Genomic_DNA"/>
</dbReference>
<feature type="non-terminal residue" evidence="1">
    <location>
        <position position="47"/>
    </location>
</feature>
<proteinExistence type="predicted"/>
<evidence type="ECO:0000313" key="1">
    <source>
        <dbReference type="EMBL" id="SVC93057.1"/>
    </source>
</evidence>
<reference evidence="1" key="1">
    <citation type="submission" date="2018-05" db="EMBL/GenBank/DDBJ databases">
        <authorList>
            <person name="Lanie J.A."/>
            <person name="Ng W.-L."/>
            <person name="Kazmierczak K.M."/>
            <person name="Andrzejewski T.M."/>
            <person name="Davidsen T.M."/>
            <person name="Wayne K.J."/>
            <person name="Tettelin H."/>
            <person name="Glass J.I."/>
            <person name="Rusch D."/>
            <person name="Podicherti R."/>
            <person name="Tsui H.-C.T."/>
            <person name="Winkler M.E."/>
        </authorList>
    </citation>
    <scope>NUCLEOTIDE SEQUENCE</scope>
</reference>